<evidence type="ECO:0000256" key="1">
    <source>
        <dbReference type="SAM" id="Coils"/>
    </source>
</evidence>
<evidence type="ECO:0000313" key="3">
    <source>
        <dbReference type="Proteomes" id="UP000037460"/>
    </source>
</evidence>
<keyword evidence="1" id="KW-0175">Coiled coil</keyword>
<proteinExistence type="predicted"/>
<protein>
    <submittedName>
        <fullName evidence="2">Uncharacterized protein</fullName>
    </submittedName>
</protein>
<reference evidence="3" key="1">
    <citation type="journal article" date="2015" name="PLoS Genet.">
        <title>Genome Sequence and Transcriptome Analyses of Chrysochromulina tobin: Metabolic Tools for Enhanced Algal Fitness in the Prominent Order Prymnesiales (Haptophyceae).</title>
        <authorList>
            <person name="Hovde B.T."/>
            <person name="Deodato C.R."/>
            <person name="Hunsperger H.M."/>
            <person name="Ryken S.A."/>
            <person name="Yost W."/>
            <person name="Jha R.K."/>
            <person name="Patterson J."/>
            <person name="Monnat R.J. Jr."/>
            <person name="Barlow S.B."/>
            <person name="Starkenburg S.R."/>
            <person name="Cattolico R.A."/>
        </authorList>
    </citation>
    <scope>NUCLEOTIDE SEQUENCE</scope>
    <source>
        <strain evidence="3">CCMP291</strain>
    </source>
</reference>
<accession>A0A0M0JWR0</accession>
<feature type="coiled-coil region" evidence="1">
    <location>
        <begin position="154"/>
        <end position="188"/>
    </location>
</feature>
<organism evidence="2 3">
    <name type="scientific">Chrysochromulina tobinii</name>
    <dbReference type="NCBI Taxonomy" id="1460289"/>
    <lineage>
        <taxon>Eukaryota</taxon>
        <taxon>Haptista</taxon>
        <taxon>Haptophyta</taxon>
        <taxon>Prymnesiophyceae</taxon>
        <taxon>Prymnesiales</taxon>
        <taxon>Chrysochromulinaceae</taxon>
        <taxon>Chrysochromulina</taxon>
    </lineage>
</organism>
<dbReference type="Proteomes" id="UP000037460">
    <property type="component" value="Unassembled WGS sequence"/>
</dbReference>
<dbReference type="AlphaFoldDB" id="A0A0M0JWR0"/>
<keyword evidence="3" id="KW-1185">Reference proteome</keyword>
<gene>
    <name evidence="2" type="ORF">Ctob_013262</name>
</gene>
<dbReference type="EMBL" id="JWZX01002088">
    <property type="protein sequence ID" value="KOO31096.1"/>
    <property type="molecule type" value="Genomic_DNA"/>
</dbReference>
<evidence type="ECO:0000313" key="2">
    <source>
        <dbReference type="EMBL" id="KOO31096.1"/>
    </source>
</evidence>
<name>A0A0M0JWR0_9EUKA</name>
<comment type="caution">
    <text evidence="2">The sequence shown here is derived from an EMBL/GenBank/DDBJ whole genome shotgun (WGS) entry which is preliminary data.</text>
</comment>
<sequence length="312" mass="33398">MLRPERRATVENFAVRLGGEFALLSQSELRHRELLAQAEALASNAERALLAERGKSEQLTAAARRAGELAAAAAESAEAAQLLCETLGGQATSAQLAATILHAEVEVLEAFAVTAERQAGERAATLGATQAALEAAQARGSALEAALGARDAALDAAAAREREQRRELEEWKERFRRATTARQDKERQIAVLLTEKNRLSGLLAKKDALARGLSTVLKQHEEKRTAPMRKAVASARAAACRFEGWRTATPEQRAAALRSENGVLLGVLAERDAALNAAHAEIAKLKGAQQALLVRYRNAATAQRKDKGTSTC</sequence>